<dbReference type="GO" id="GO:0000030">
    <property type="term" value="F:mannosyltransferase activity"/>
    <property type="evidence" value="ECO:0007669"/>
    <property type="project" value="InterPro"/>
</dbReference>
<organism evidence="10 11">
    <name type="scientific">Candidatus Daviesbacteria bacterium GW2011_GWA1_42_6</name>
    <dbReference type="NCBI Taxonomy" id="1618420"/>
    <lineage>
        <taxon>Bacteria</taxon>
        <taxon>Candidatus Daviesiibacteriota</taxon>
    </lineage>
</organism>
<comment type="caution">
    <text evidence="10">The sequence shown here is derived from an EMBL/GenBank/DDBJ whole genome shotgun (WGS) entry which is preliminary data.</text>
</comment>
<evidence type="ECO:0000256" key="8">
    <source>
        <dbReference type="SAM" id="Phobius"/>
    </source>
</evidence>
<keyword evidence="2" id="KW-1003">Cell membrane</keyword>
<dbReference type="AlphaFoldDB" id="A0A0G1AWA6"/>
<feature type="transmembrane region" description="Helical" evidence="8">
    <location>
        <begin position="375"/>
        <end position="394"/>
    </location>
</feature>
<evidence type="ECO:0000256" key="6">
    <source>
        <dbReference type="ARBA" id="ARBA00022989"/>
    </source>
</evidence>
<feature type="transmembrane region" description="Helical" evidence="8">
    <location>
        <begin position="216"/>
        <end position="248"/>
    </location>
</feature>
<feature type="transmembrane region" description="Helical" evidence="8">
    <location>
        <begin position="308"/>
        <end position="336"/>
    </location>
</feature>
<evidence type="ECO:0000256" key="3">
    <source>
        <dbReference type="ARBA" id="ARBA00022676"/>
    </source>
</evidence>
<comment type="subcellular location">
    <subcellularLocation>
        <location evidence="1">Cell membrane</location>
        <topology evidence="1">Multi-pass membrane protein</topology>
    </subcellularLocation>
</comment>
<keyword evidence="7 8" id="KW-0472">Membrane</keyword>
<feature type="transmembrane region" description="Helical" evidence="8">
    <location>
        <begin position="343"/>
        <end position="363"/>
    </location>
</feature>
<dbReference type="GO" id="GO:0006493">
    <property type="term" value="P:protein O-linked glycosylation"/>
    <property type="evidence" value="ECO:0007669"/>
    <property type="project" value="InterPro"/>
</dbReference>
<dbReference type="Gene3D" id="2.60.120.260">
    <property type="entry name" value="Galactose-binding domain-like"/>
    <property type="match status" value="1"/>
</dbReference>
<dbReference type="PANTHER" id="PTHR33908">
    <property type="entry name" value="MANNOSYLTRANSFERASE YKCB-RELATED"/>
    <property type="match status" value="1"/>
</dbReference>
<dbReference type="GO" id="GO:0009103">
    <property type="term" value="P:lipopolysaccharide biosynthetic process"/>
    <property type="evidence" value="ECO:0007669"/>
    <property type="project" value="UniProtKB-ARBA"/>
</dbReference>
<proteinExistence type="predicted"/>
<dbReference type="PANTHER" id="PTHR33908:SF11">
    <property type="entry name" value="MEMBRANE PROTEIN"/>
    <property type="match status" value="1"/>
</dbReference>
<dbReference type="InterPro" id="IPR003342">
    <property type="entry name" value="ArnT-like_N"/>
</dbReference>
<dbReference type="Proteomes" id="UP000034135">
    <property type="component" value="Unassembled WGS sequence"/>
</dbReference>
<dbReference type="InterPro" id="IPR050297">
    <property type="entry name" value="LipidA_mod_glycosyltrf_83"/>
</dbReference>
<accession>A0A0G1AWA6</accession>
<feature type="transmembrane region" description="Helical" evidence="8">
    <location>
        <begin position="75"/>
        <end position="104"/>
    </location>
</feature>
<dbReference type="EMBL" id="LCEB01000006">
    <property type="protein sequence ID" value="KKS65312.1"/>
    <property type="molecule type" value="Genomic_DNA"/>
</dbReference>
<feature type="transmembrane region" description="Helical" evidence="8">
    <location>
        <begin position="401"/>
        <end position="419"/>
    </location>
</feature>
<dbReference type="Pfam" id="PF02366">
    <property type="entry name" value="PMT"/>
    <property type="match status" value="1"/>
</dbReference>
<keyword evidence="5 8" id="KW-0812">Transmembrane</keyword>
<evidence type="ECO:0000256" key="4">
    <source>
        <dbReference type="ARBA" id="ARBA00022679"/>
    </source>
</evidence>
<keyword evidence="4 10" id="KW-0808">Transferase</keyword>
<feature type="transmembrane region" description="Helical" evidence="8">
    <location>
        <begin position="136"/>
        <end position="156"/>
    </location>
</feature>
<protein>
    <submittedName>
        <fullName evidence="10">Glycosyl transferase family 39</fullName>
    </submittedName>
</protein>
<feature type="transmembrane region" description="Helical" evidence="8">
    <location>
        <begin position="16"/>
        <end position="33"/>
    </location>
</feature>
<sequence>MKIHISRLSGLRESRRLLLIAILIISALFRFIGTNPGYPPIHTDEGITHYQGLSIILKHSLDPVHNNTVNKFDYLVYPVIVPLVNAIFYLFVFIPVYSLGYLIIHIGDLPSLLRSSPDQLWSIISTNIFGPSRVNVIFWGRYVTALFGVGVVLMSYLLSKQLFRSVAIALSTAFLVAINYRQVLNSHFGLPDIYNAFFLLLALWIIAKLINQQTRLNYILTGFAVALSFSTKFFFYIFIPLFVAVTFYSLKSKSTEKFLKTFFKIDHLLMISVALCVIIILGVYHLIYWPETIKQLNYLSLRNRAGTMALDIFAISYLYNIMLGPLTTILIILGIFYGIIRRFFVTFLLLSLLIPFLFFLLYYSQAGSSPRNFVTITPLLLMFSSLGIYSIWNFLLKYSKFLAVFFCAFIMIIITSEALRNSLVVPIEYSKTWNYKLAQNWLGKNLPEKSTILAYHYAPLPSKNLRVTEVKSPADYSLAEMQDQEIGWAFINTEWMSDSFFWWMNQDTLTSLKLWNKPTAILSNSPLAKSILELKQFIVFEALNPWQAPDNNFLVVKVPGKITFTDGLLIKAWDFSFSGWEVVNDNFGETSSFTLDTLNGKENLGSLKIAQSNNPLYSQRFLSDKILVTEGKVYKIKGFIRSSENLPWEKRDGYLGLDFFSDGDEIIGTALSARIYGSDKWVEREFVTKLPEGTKSLRLTFQVGVFDKANFWLDDVTIWESKEQYFQDENKYIQSKFDLDEHLFLNSNGGM</sequence>
<evidence type="ECO:0000256" key="7">
    <source>
        <dbReference type="ARBA" id="ARBA00023136"/>
    </source>
</evidence>
<keyword evidence="3" id="KW-0328">Glycosyltransferase</keyword>
<feature type="domain" description="ArnT-like N-terminal" evidence="9">
    <location>
        <begin position="137"/>
        <end position="278"/>
    </location>
</feature>
<evidence type="ECO:0000256" key="2">
    <source>
        <dbReference type="ARBA" id="ARBA00022475"/>
    </source>
</evidence>
<feature type="transmembrane region" description="Helical" evidence="8">
    <location>
        <begin position="192"/>
        <end position="210"/>
    </location>
</feature>
<name>A0A0G1AWA6_9BACT</name>
<reference evidence="10 11" key="1">
    <citation type="journal article" date="2015" name="Nature">
        <title>rRNA introns, odd ribosomes, and small enigmatic genomes across a large radiation of phyla.</title>
        <authorList>
            <person name="Brown C.T."/>
            <person name="Hug L.A."/>
            <person name="Thomas B.C."/>
            <person name="Sharon I."/>
            <person name="Castelle C.J."/>
            <person name="Singh A."/>
            <person name="Wilkins M.J."/>
            <person name="Williams K.H."/>
            <person name="Banfield J.F."/>
        </authorList>
    </citation>
    <scope>NUCLEOTIDE SEQUENCE [LARGE SCALE GENOMIC DNA]</scope>
</reference>
<evidence type="ECO:0000256" key="1">
    <source>
        <dbReference type="ARBA" id="ARBA00004651"/>
    </source>
</evidence>
<evidence type="ECO:0000259" key="9">
    <source>
        <dbReference type="Pfam" id="PF02366"/>
    </source>
</evidence>
<feature type="transmembrane region" description="Helical" evidence="8">
    <location>
        <begin position="162"/>
        <end position="180"/>
    </location>
</feature>
<dbReference type="GO" id="GO:0016763">
    <property type="term" value="F:pentosyltransferase activity"/>
    <property type="evidence" value="ECO:0007669"/>
    <property type="project" value="TreeGrafter"/>
</dbReference>
<evidence type="ECO:0000313" key="11">
    <source>
        <dbReference type="Proteomes" id="UP000034135"/>
    </source>
</evidence>
<dbReference type="GO" id="GO:0005886">
    <property type="term" value="C:plasma membrane"/>
    <property type="evidence" value="ECO:0007669"/>
    <property type="project" value="UniProtKB-SubCell"/>
</dbReference>
<keyword evidence="6 8" id="KW-1133">Transmembrane helix</keyword>
<evidence type="ECO:0000313" key="10">
    <source>
        <dbReference type="EMBL" id="KKS65312.1"/>
    </source>
</evidence>
<gene>
    <name evidence="10" type="ORF">UV33_C0006G0007</name>
</gene>
<evidence type="ECO:0000256" key="5">
    <source>
        <dbReference type="ARBA" id="ARBA00022692"/>
    </source>
</evidence>
<feature type="transmembrane region" description="Helical" evidence="8">
    <location>
        <begin position="268"/>
        <end position="288"/>
    </location>
</feature>